<gene>
    <name evidence="2" type="ORF">GGD46_006243</name>
</gene>
<organism evidence="2 3">
    <name type="scientific">Rhizobium lusitanum</name>
    <dbReference type="NCBI Taxonomy" id="293958"/>
    <lineage>
        <taxon>Bacteria</taxon>
        <taxon>Pseudomonadati</taxon>
        <taxon>Pseudomonadota</taxon>
        <taxon>Alphaproteobacteria</taxon>
        <taxon>Hyphomicrobiales</taxon>
        <taxon>Rhizobiaceae</taxon>
        <taxon>Rhizobium/Agrobacterium group</taxon>
        <taxon>Rhizobium</taxon>
    </lineage>
</organism>
<name>A0A7X0MH70_9HYPH</name>
<reference evidence="2 3" key="1">
    <citation type="submission" date="2020-08" db="EMBL/GenBank/DDBJ databases">
        <title>Genomic Encyclopedia of Type Strains, Phase IV (KMG-V): Genome sequencing to study the core and pangenomes of soil and plant-associated prokaryotes.</title>
        <authorList>
            <person name="Whitman W."/>
        </authorList>
    </citation>
    <scope>NUCLEOTIDE SEQUENCE [LARGE SCALE GENOMIC DNA]</scope>
    <source>
        <strain evidence="2 3">SEMIA 4060</strain>
    </source>
</reference>
<dbReference type="InterPro" id="IPR003615">
    <property type="entry name" value="HNH_nuc"/>
</dbReference>
<dbReference type="RefSeq" id="WP_184710778.1">
    <property type="nucleotide sequence ID" value="NZ_JACHBG010000028.1"/>
</dbReference>
<evidence type="ECO:0000313" key="2">
    <source>
        <dbReference type="EMBL" id="MBB6488920.1"/>
    </source>
</evidence>
<comment type="caution">
    <text evidence="2">The sequence shown here is derived from an EMBL/GenBank/DDBJ whole genome shotgun (WGS) entry which is preliminary data.</text>
</comment>
<protein>
    <recommendedName>
        <fullName evidence="1">HNH nuclease domain-containing protein</fullName>
    </recommendedName>
</protein>
<dbReference type="EMBL" id="JACHBG010000028">
    <property type="protein sequence ID" value="MBB6488920.1"/>
    <property type="molecule type" value="Genomic_DNA"/>
</dbReference>
<evidence type="ECO:0000313" key="3">
    <source>
        <dbReference type="Proteomes" id="UP000565576"/>
    </source>
</evidence>
<proteinExistence type="predicted"/>
<dbReference type="Pfam" id="PF13391">
    <property type="entry name" value="HNH_2"/>
    <property type="match status" value="1"/>
</dbReference>
<evidence type="ECO:0000259" key="1">
    <source>
        <dbReference type="Pfam" id="PF13391"/>
    </source>
</evidence>
<sequence>MNRVWSLLTIDGDRQYGGNTGYRDDPGAVYRYDSDVANHLRVQIGDIIFVRSRSEVLGIAEIESISEGAGPKDRLRCPECNATNIKRRITRMPPWACKNGHFFSEPINDPVRVTTYEARYANSFRPVSPELTVSRLHEAVLRPSDQMSIKELDLSRLEPFLDNTAFALLRRYVRRMQVPEENRSRLQDDFPSIVARRRRVLREISLRRGQSQFRERLVRRYGMRCQISGYGFAAALEAAHIRPYAIHEDNGAGNGLLLRSDLHTLFDLGFIGVDPCTLRVSFNPACLCTEYAAYDGIALSINGSSGPDPKALEEHWEFFQSRGSGDE</sequence>
<dbReference type="AlphaFoldDB" id="A0A7X0MH70"/>
<accession>A0A7X0MH70</accession>
<feature type="domain" description="HNH nuclease" evidence="1">
    <location>
        <begin position="225"/>
        <end position="274"/>
    </location>
</feature>
<dbReference type="Proteomes" id="UP000565576">
    <property type="component" value="Unassembled WGS sequence"/>
</dbReference>